<dbReference type="PRINTS" id="PR00081">
    <property type="entry name" value="GDHRDH"/>
</dbReference>
<dbReference type="SUPFAM" id="SSF51735">
    <property type="entry name" value="NAD(P)-binding Rossmann-fold domains"/>
    <property type="match status" value="1"/>
</dbReference>
<dbReference type="Proteomes" id="UP000580830">
    <property type="component" value="Unassembled WGS sequence"/>
</dbReference>
<comment type="caution">
    <text evidence="2">The sequence shown here is derived from an EMBL/GenBank/DDBJ whole genome shotgun (WGS) entry which is preliminary data.</text>
</comment>
<dbReference type="RefSeq" id="WP_303729751.1">
    <property type="nucleotide sequence ID" value="NZ_DULP01000084.1"/>
</dbReference>
<dbReference type="PANTHER" id="PTHR42879">
    <property type="entry name" value="3-OXOACYL-(ACYL-CARRIER-PROTEIN) REDUCTASE"/>
    <property type="match status" value="1"/>
</dbReference>
<gene>
    <name evidence="2" type="ORF">GXX24_05920</name>
</gene>
<proteinExistence type="inferred from homology"/>
<dbReference type="EMBL" id="DULP01000084">
    <property type="protein sequence ID" value="HHW33661.1"/>
    <property type="molecule type" value="Genomic_DNA"/>
</dbReference>
<dbReference type="AlphaFoldDB" id="A0A832QWB6"/>
<organism evidence="2 3">
    <name type="scientific">Paracoccus solventivorans</name>
    <dbReference type="NCBI Taxonomy" id="53463"/>
    <lineage>
        <taxon>Bacteria</taxon>
        <taxon>Pseudomonadati</taxon>
        <taxon>Pseudomonadota</taxon>
        <taxon>Alphaproteobacteria</taxon>
        <taxon>Rhodobacterales</taxon>
        <taxon>Paracoccaceae</taxon>
        <taxon>Paracoccus</taxon>
    </lineage>
</organism>
<dbReference type="InterPro" id="IPR036291">
    <property type="entry name" value="NAD(P)-bd_dom_sf"/>
</dbReference>
<evidence type="ECO:0000313" key="3">
    <source>
        <dbReference type="Proteomes" id="UP000580830"/>
    </source>
</evidence>
<comment type="similarity">
    <text evidence="1">Belongs to the short-chain dehydrogenases/reductases (SDR) family.</text>
</comment>
<evidence type="ECO:0000313" key="2">
    <source>
        <dbReference type="EMBL" id="HHW33661.1"/>
    </source>
</evidence>
<accession>A0A832QWB6</accession>
<dbReference type="Gene3D" id="3.40.50.720">
    <property type="entry name" value="NAD(P)-binding Rossmann-like Domain"/>
    <property type="match status" value="1"/>
</dbReference>
<dbReference type="InterPro" id="IPR002347">
    <property type="entry name" value="SDR_fam"/>
</dbReference>
<reference evidence="2 3" key="1">
    <citation type="journal article" date="2020" name="Biotechnol. Biofuels">
        <title>New insights from the biogas microbiome by comprehensive genome-resolved metagenomics of nearly 1600 species originating from multiple anaerobic digesters.</title>
        <authorList>
            <person name="Campanaro S."/>
            <person name="Treu L."/>
            <person name="Rodriguez-R L.M."/>
            <person name="Kovalovszki A."/>
            <person name="Ziels R.M."/>
            <person name="Maus I."/>
            <person name="Zhu X."/>
            <person name="Kougias P.G."/>
            <person name="Basile A."/>
            <person name="Luo G."/>
            <person name="Schluter A."/>
            <person name="Konstantinidis K.T."/>
            <person name="Angelidaki I."/>
        </authorList>
    </citation>
    <scope>NUCLEOTIDE SEQUENCE [LARGE SCALE GENOMIC DNA]</scope>
    <source>
        <strain evidence="2">AS04akNAM_125</strain>
    </source>
</reference>
<dbReference type="Pfam" id="PF13561">
    <property type="entry name" value="adh_short_C2"/>
    <property type="match status" value="1"/>
</dbReference>
<dbReference type="InterPro" id="IPR050259">
    <property type="entry name" value="SDR"/>
</dbReference>
<name>A0A832QWB6_9RHOB</name>
<evidence type="ECO:0000256" key="1">
    <source>
        <dbReference type="ARBA" id="ARBA00006484"/>
    </source>
</evidence>
<sequence>MTPRELTDCTALITGSSAGIGLEIAAQLAEAGVPRIVLNGRDEARCAAAAEKLRARAPNADVRYAVGDTSVSGGAQAVADAALAAFGAVDILVNSVPGPKEHTPQPFQRTEYAELDAQVYAHMMSVVYACRAVMPAMIERKGGVIINIASDAGKIATPGEAIIGGSKAGVIMFTRGLALEQSREGIRANVITPSIVAGTEGYDRVMSQEFSRKLFQKAESRAKLGVVTPADIAPLAVFLASPAASKITGQAISVNGGISAA</sequence>
<protein>
    <submittedName>
        <fullName evidence="2">SDR family oxidoreductase</fullName>
    </submittedName>
</protein>
<dbReference type="PRINTS" id="PR00080">
    <property type="entry name" value="SDRFAMILY"/>
</dbReference>